<dbReference type="Pfam" id="PF16016">
    <property type="entry name" value="VASt"/>
    <property type="match status" value="1"/>
</dbReference>
<dbReference type="GO" id="GO:0120015">
    <property type="term" value="F:sterol transfer activity"/>
    <property type="evidence" value="ECO:0007669"/>
    <property type="project" value="TreeGrafter"/>
</dbReference>
<feature type="region of interest" description="Disordered" evidence="5">
    <location>
        <begin position="1"/>
        <end position="23"/>
    </location>
</feature>
<evidence type="ECO:0000256" key="2">
    <source>
        <dbReference type="ARBA" id="ARBA00022692"/>
    </source>
</evidence>
<evidence type="ECO:0000313" key="9">
    <source>
        <dbReference type="Proteomes" id="UP000011083"/>
    </source>
</evidence>
<feature type="transmembrane region" description="Helical" evidence="6">
    <location>
        <begin position="934"/>
        <end position="956"/>
    </location>
</feature>
<dbReference type="KEGG" id="acan:ACA1_064340"/>
<evidence type="ECO:0000259" key="7">
    <source>
        <dbReference type="PROSITE" id="PS51778"/>
    </source>
</evidence>
<protein>
    <submittedName>
        <fullName evidence="8">GRAM domain containing protein</fullName>
    </submittedName>
</protein>
<dbReference type="GO" id="GO:0005789">
    <property type="term" value="C:endoplasmic reticulum membrane"/>
    <property type="evidence" value="ECO:0007669"/>
    <property type="project" value="TreeGrafter"/>
</dbReference>
<dbReference type="PANTHER" id="PTHR23319">
    <property type="entry name" value="GRAM DOMAIN CONTAINING 1B, ISOFORM E"/>
    <property type="match status" value="1"/>
</dbReference>
<accession>L8GWR3</accession>
<dbReference type="VEuPathDB" id="AmoebaDB:ACA1_064340"/>
<evidence type="ECO:0000256" key="4">
    <source>
        <dbReference type="ARBA" id="ARBA00023136"/>
    </source>
</evidence>
<dbReference type="PROSITE" id="PS51778">
    <property type="entry name" value="VAST"/>
    <property type="match status" value="1"/>
</dbReference>
<dbReference type="InterPro" id="IPR051482">
    <property type="entry name" value="Cholesterol_transport"/>
</dbReference>
<evidence type="ECO:0000256" key="6">
    <source>
        <dbReference type="SAM" id="Phobius"/>
    </source>
</evidence>
<organism evidence="8 9">
    <name type="scientific">Acanthamoeba castellanii (strain ATCC 30010 / Neff)</name>
    <dbReference type="NCBI Taxonomy" id="1257118"/>
    <lineage>
        <taxon>Eukaryota</taxon>
        <taxon>Amoebozoa</taxon>
        <taxon>Discosea</taxon>
        <taxon>Longamoebia</taxon>
        <taxon>Centramoebida</taxon>
        <taxon>Acanthamoebidae</taxon>
        <taxon>Acanthamoeba</taxon>
    </lineage>
</organism>
<dbReference type="SMART" id="SM00568">
    <property type="entry name" value="GRAM"/>
    <property type="match status" value="1"/>
</dbReference>
<keyword evidence="3 6" id="KW-1133">Transmembrane helix</keyword>
<dbReference type="Proteomes" id="UP000011083">
    <property type="component" value="Unassembled WGS sequence"/>
</dbReference>
<reference evidence="8 9" key="1">
    <citation type="journal article" date="2013" name="Genome Biol.">
        <title>Genome of Acanthamoeba castellanii highlights extensive lateral gene transfer and early evolution of tyrosine kinase signaling.</title>
        <authorList>
            <person name="Clarke M."/>
            <person name="Lohan A.J."/>
            <person name="Liu B."/>
            <person name="Lagkouvardos I."/>
            <person name="Roy S."/>
            <person name="Zafar N."/>
            <person name="Bertelli C."/>
            <person name="Schilde C."/>
            <person name="Kianianmomeni A."/>
            <person name="Burglin T.R."/>
            <person name="Frech C."/>
            <person name="Turcotte B."/>
            <person name="Kopec K.O."/>
            <person name="Synnott J.M."/>
            <person name="Choo C."/>
            <person name="Paponov I."/>
            <person name="Finkler A."/>
            <person name="Soon Heng Tan C."/>
            <person name="Hutchins A.P."/>
            <person name="Weinmeier T."/>
            <person name="Rattei T."/>
            <person name="Chu J.S."/>
            <person name="Gimenez G."/>
            <person name="Irimia M."/>
            <person name="Rigden D.J."/>
            <person name="Fitzpatrick D.A."/>
            <person name="Lorenzo-Morales J."/>
            <person name="Bateman A."/>
            <person name="Chiu C.H."/>
            <person name="Tang P."/>
            <person name="Hegemann P."/>
            <person name="Fromm H."/>
            <person name="Raoult D."/>
            <person name="Greub G."/>
            <person name="Miranda-Saavedra D."/>
            <person name="Chen N."/>
            <person name="Nash P."/>
            <person name="Ginger M.L."/>
            <person name="Horn M."/>
            <person name="Schaap P."/>
            <person name="Caler L."/>
            <person name="Loftus B."/>
        </authorList>
    </citation>
    <scope>NUCLEOTIDE SEQUENCE [LARGE SCALE GENOMIC DNA]</scope>
    <source>
        <strain evidence="8 9">Neff</strain>
    </source>
</reference>
<dbReference type="EMBL" id="KB007974">
    <property type="protein sequence ID" value="ELR17649.1"/>
    <property type="molecule type" value="Genomic_DNA"/>
</dbReference>
<keyword evidence="9" id="KW-1185">Reference proteome</keyword>
<gene>
    <name evidence="8" type="ORF">ACA1_064340</name>
</gene>
<evidence type="ECO:0000256" key="3">
    <source>
        <dbReference type="ARBA" id="ARBA00022989"/>
    </source>
</evidence>
<feature type="compositionally biased region" description="Low complexity" evidence="5">
    <location>
        <begin position="226"/>
        <end position="253"/>
    </location>
</feature>
<dbReference type="InterPro" id="IPR004182">
    <property type="entry name" value="GRAM"/>
</dbReference>
<evidence type="ECO:0000256" key="1">
    <source>
        <dbReference type="ARBA" id="ARBA00004167"/>
    </source>
</evidence>
<dbReference type="OMA" id="EDFSCAY"/>
<keyword evidence="4 6" id="KW-0472">Membrane</keyword>
<dbReference type="CDD" id="cd13220">
    <property type="entry name" value="PH-GRAM_GRAMDC"/>
    <property type="match status" value="1"/>
</dbReference>
<dbReference type="Pfam" id="PF02893">
    <property type="entry name" value="GRAM"/>
    <property type="match status" value="1"/>
</dbReference>
<feature type="compositionally biased region" description="Low complexity" evidence="5">
    <location>
        <begin position="343"/>
        <end position="355"/>
    </location>
</feature>
<dbReference type="GO" id="GO:0005886">
    <property type="term" value="C:plasma membrane"/>
    <property type="evidence" value="ECO:0007669"/>
    <property type="project" value="TreeGrafter"/>
</dbReference>
<feature type="compositionally biased region" description="Basic and acidic residues" evidence="5">
    <location>
        <begin position="291"/>
        <end position="336"/>
    </location>
</feature>
<sequence>MQATLRRSQGSVSRAPTGSAARNKRQDEFNQIFELTHEELLEDFSCAYQSDKLLYHGRMYVSRNYVCFHSQIFKKTIKILEFKDIQDVQKKNTAIVFPNALELTAKNRKFLFASFLYRDQAYKLLADLWEESKRNRVFKSLAVKEARKKHEEDAAREASFEAVSEASTEDEDQEESEEEGSSSEGEATDDAAPPILPRSAPTPVVMTSSPYASAESVSLAPPDDGAPSAKSVSPPSATSSTSSTQPSPPSNSALRNLSANISHNVNGWVNSVGWPINKLRADDGSGENPEAELKKDIELKDFASDSEDAANKPDEEGGHPSSLEEQREPSLKDPEHSTSPMSAATATTATEGGAAKSDTKASDEGGDREPAAAAQKSDDAQNKEKAEGGDQGEEKAERGSGSRRKRREDKEKADEGKPPEAPPVVAQTAVPVLETCSHISAGWTAGQSMVNVLLPVAVGDMFYTFFDDKNPDVPVFWNELHTQEPLSYTEVSMGQWSPQAENCCLRRSVGFRVALKHPLGPKSTRVQQEQRIHYMNKDTLVMETTSASLDVPYGDTFSTDTRWVMSAATGPGGKPATRVTVNVDIKFTKSVWIKGVIQSSAVDGVSTYFPAWAEKAQRLLARKARAVAAATPASPTAKRTPRKGASTRSSKRTAATPGGETPSKLRKSRRRAADEEKEGPPALASVSGSALGEEDGAVSPGTFDTGFTSLPSSPREEESMLESLIHMAFPNLPIPRLPFSLSTVAGAVLLLALVFFLLPPLFSLPSLSGRVASLEKDLYAMRRVNAHLKDRVLFMQLALSALTPPADADPTGPTAGVGGPPAHDALPELWRYWKLHRLLRARVEGLIGQLRGVHTVLGDLHDHLGNTIQPSPAASTTTAPPAGDYITEEFLVKLTHALDEAAAGDDDGLEWDLEDEATGQGGGFWSWVWALFKLFFVWLPLAAVSVAMLANTLGLLPPVLPFPLPLENALRPYVQAFLPLPPAFNDTTAPAVVAASSSSSSSSSFPADKLHQA</sequence>
<evidence type="ECO:0000256" key="5">
    <source>
        <dbReference type="SAM" id="MobiDB-lite"/>
    </source>
</evidence>
<dbReference type="GO" id="GO:0140268">
    <property type="term" value="C:endoplasmic reticulum-plasma membrane contact site"/>
    <property type="evidence" value="ECO:0007669"/>
    <property type="project" value="TreeGrafter"/>
</dbReference>
<feature type="region of interest" description="Disordered" evidence="5">
    <location>
        <begin position="276"/>
        <end position="426"/>
    </location>
</feature>
<feature type="compositionally biased region" description="Basic and acidic residues" evidence="5">
    <location>
        <begin position="149"/>
        <end position="159"/>
    </location>
</feature>
<feature type="compositionally biased region" description="Acidic residues" evidence="5">
    <location>
        <begin position="167"/>
        <end position="189"/>
    </location>
</feature>
<dbReference type="GO" id="GO:0032366">
    <property type="term" value="P:intracellular sterol transport"/>
    <property type="evidence" value="ECO:0007669"/>
    <property type="project" value="TreeGrafter"/>
</dbReference>
<dbReference type="AlphaFoldDB" id="L8GWR3"/>
<dbReference type="GeneID" id="14918318"/>
<keyword evidence="2 6" id="KW-0812">Transmembrane</keyword>
<feature type="compositionally biased region" description="Low complexity" evidence="5">
    <location>
        <begin position="627"/>
        <end position="638"/>
    </location>
</feature>
<feature type="region of interest" description="Disordered" evidence="5">
    <location>
        <begin position="149"/>
        <end position="258"/>
    </location>
</feature>
<dbReference type="GO" id="GO:0032934">
    <property type="term" value="F:sterol binding"/>
    <property type="evidence" value="ECO:0007669"/>
    <property type="project" value="TreeGrafter"/>
</dbReference>
<dbReference type="OrthoDB" id="20290at2759"/>
<dbReference type="InterPro" id="IPR011993">
    <property type="entry name" value="PH-like_dom_sf"/>
</dbReference>
<feature type="domain" description="VASt" evidence="7">
    <location>
        <begin position="445"/>
        <end position="624"/>
    </location>
</feature>
<dbReference type="PANTHER" id="PTHR23319:SF4">
    <property type="entry name" value="GRAM DOMAIN CONTAINING 1B, ISOFORM E"/>
    <property type="match status" value="1"/>
</dbReference>
<feature type="transmembrane region" description="Helical" evidence="6">
    <location>
        <begin position="737"/>
        <end position="758"/>
    </location>
</feature>
<dbReference type="InterPro" id="IPR031968">
    <property type="entry name" value="VASt"/>
</dbReference>
<name>L8GWR3_ACACF</name>
<feature type="compositionally biased region" description="Polar residues" evidence="5">
    <location>
        <begin position="1"/>
        <end position="16"/>
    </location>
</feature>
<evidence type="ECO:0000313" key="8">
    <source>
        <dbReference type="EMBL" id="ELR17649.1"/>
    </source>
</evidence>
<comment type="subcellular location">
    <subcellularLocation>
        <location evidence="1">Membrane</location>
        <topology evidence="1">Single-pass membrane protein</topology>
    </subcellularLocation>
</comment>
<proteinExistence type="predicted"/>
<feature type="region of interest" description="Disordered" evidence="5">
    <location>
        <begin position="627"/>
        <end position="715"/>
    </location>
</feature>
<dbReference type="RefSeq" id="XP_004339662.1">
    <property type="nucleotide sequence ID" value="XM_004339614.1"/>
</dbReference>
<feature type="compositionally biased region" description="Basic and acidic residues" evidence="5">
    <location>
        <begin position="408"/>
        <end position="418"/>
    </location>
</feature>
<dbReference type="Gene3D" id="2.30.29.30">
    <property type="entry name" value="Pleckstrin-homology domain (PH domain)/Phosphotyrosine-binding domain (PTB)"/>
    <property type="match status" value="1"/>
</dbReference>
<feature type="compositionally biased region" description="Basic and acidic residues" evidence="5">
    <location>
        <begin position="357"/>
        <end position="400"/>
    </location>
</feature>